<dbReference type="Proteomes" id="UP001172684">
    <property type="component" value="Unassembled WGS sequence"/>
</dbReference>
<dbReference type="EMBL" id="JAPDRL010000010">
    <property type="protein sequence ID" value="KAJ9667797.1"/>
    <property type="molecule type" value="Genomic_DNA"/>
</dbReference>
<evidence type="ECO:0000313" key="2">
    <source>
        <dbReference type="EMBL" id="KAJ9667797.1"/>
    </source>
</evidence>
<keyword evidence="3" id="KW-1185">Reference proteome</keyword>
<protein>
    <submittedName>
        <fullName evidence="2">Uncharacterized protein</fullName>
    </submittedName>
</protein>
<sequence length="247" mass="26893">MPAPPSQWQGAEESMRNWLMAKAEEEKRKQEEERTRQEGLRLEQRKIEQTMLRDSMSGGVPPHLVPMIFAGIGGGNLANISIDWLQQYAAQLQAAQQQQVIVQSQSSPDSRRDQRMIGQPQPSVAYRNTGAAFSTTTATRRSILSFFVLCGYYVANQQGESIAASWSDWCTDVRSEAAASFSTSTVDDKRYADTAAALGASGTLITAQSVHASARAHCFIAVHILSPLGASGIPSRIEQQSPGHPVS</sequence>
<organism evidence="2 3">
    <name type="scientific">Coniosporium apollinis</name>
    <dbReference type="NCBI Taxonomy" id="61459"/>
    <lineage>
        <taxon>Eukaryota</taxon>
        <taxon>Fungi</taxon>
        <taxon>Dikarya</taxon>
        <taxon>Ascomycota</taxon>
        <taxon>Pezizomycotina</taxon>
        <taxon>Dothideomycetes</taxon>
        <taxon>Dothideomycetes incertae sedis</taxon>
        <taxon>Coniosporium</taxon>
    </lineage>
</organism>
<accession>A0ABQ9P070</accession>
<reference evidence="2" key="1">
    <citation type="submission" date="2022-10" db="EMBL/GenBank/DDBJ databases">
        <title>Culturing micro-colonial fungi from biological soil crusts in the Mojave desert and describing Neophaeococcomyces mojavensis, and introducing the new genera and species Taxawa tesnikishii.</title>
        <authorList>
            <person name="Kurbessoian T."/>
            <person name="Stajich J.E."/>
        </authorList>
    </citation>
    <scope>NUCLEOTIDE SEQUENCE</scope>
    <source>
        <strain evidence="2">TK_1</strain>
    </source>
</reference>
<comment type="caution">
    <text evidence="2">The sequence shown here is derived from an EMBL/GenBank/DDBJ whole genome shotgun (WGS) entry which is preliminary data.</text>
</comment>
<evidence type="ECO:0000256" key="1">
    <source>
        <dbReference type="SAM" id="MobiDB-lite"/>
    </source>
</evidence>
<proteinExistence type="predicted"/>
<feature type="region of interest" description="Disordered" evidence="1">
    <location>
        <begin position="1"/>
        <end position="41"/>
    </location>
</feature>
<feature type="compositionally biased region" description="Basic and acidic residues" evidence="1">
    <location>
        <begin position="22"/>
        <end position="41"/>
    </location>
</feature>
<evidence type="ECO:0000313" key="3">
    <source>
        <dbReference type="Proteomes" id="UP001172684"/>
    </source>
</evidence>
<gene>
    <name evidence="2" type="ORF">H2201_001983</name>
</gene>
<name>A0ABQ9P070_9PEZI</name>